<dbReference type="AlphaFoldDB" id="A0A1E1KEX0"/>
<evidence type="ECO:0000313" key="2">
    <source>
        <dbReference type="EMBL" id="CZS96542.1"/>
    </source>
</evidence>
<feature type="compositionally biased region" description="Basic and acidic residues" evidence="1">
    <location>
        <begin position="121"/>
        <end position="132"/>
    </location>
</feature>
<proteinExistence type="predicted"/>
<protein>
    <submittedName>
        <fullName evidence="2">Uncharacterized protein</fullName>
    </submittedName>
</protein>
<organism evidence="2 3">
    <name type="scientific">Rhynchosporium agropyri</name>
    <dbReference type="NCBI Taxonomy" id="914238"/>
    <lineage>
        <taxon>Eukaryota</taxon>
        <taxon>Fungi</taxon>
        <taxon>Dikarya</taxon>
        <taxon>Ascomycota</taxon>
        <taxon>Pezizomycotina</taxon>
        <taxon>Leotiomycetes</taxon>
        <taxon>Helotiales</taxon>
        <taxon>Ploettnerulaceae</taxon>
        <taxon>Rhynchosporium</taxon>
    </lineage>
</organism>
<accession>A0A1E1KEX0</accession>
<evidence type="ECO:0000313" key="3">
    <source>
        <dbReference type="Proteomes" id="UP000178912"/>
    </source>
</evidence>
<dbReference type="EMBL" id="FJUX01000027">
    <property type="protein sequence ID" value="CZS96542.1"/>
    <property type="molecule type" value="Genomic_DNA"/>
</dbReference>
<reference evidence="3" key="1">
    <citation type="submission" date="2016-03" db="EMBL/GenBank/DDBJ databases">
        <authorList>
            <person name="Guldener U."/>
        </authorList>
    </citation>
    <scope>NUCLEOTIDE SEQUENCE [LARGE SCALE GENOMIC DNA]</scope>
    <source>
        <strain evidence="3">04CH-RAC-A.6.1</strain>
    </source>
</reference>
<name>A0A1E1KEX0_9HELO</name>
<feature type="region of interest" description="Disordered" evidence="1">
    <location>
        <begin position="106"/>
        <end position="132"/>
    </location>
</feature>
<gene>
    <name evidence="2" type="ORF">RAG0_05822</name>
</gene>
<keyword evidence="3" id="KW-1185">Reference proteome</keyword>
<dbReference type="Proteomes" id="UP000178912">
    <property type="component" value="Unassembled WGS sequence"/>
</dbReference>
<sequence length="132" mass="15206">MDSLNDCDPRALALRWSNGHGSLLVFPSTEVSHLPDGEFVALPYHRSSKLRDHQVLQVKKNEDKINEDTAELLVLCVVSMMKKKSWGRRGEKGDFRLWENFLQRSRAEPPLRPTKTNLAEASKDKSNFMKRK</sequence>
<evidence type="ECO:0000256" key="1">
    <source>
        <dbReference type="SAM" id="MobiDB-lite"/>
    </source>
</evidence>